<dbReference type="OrthoDB" id="1918at2759"/>
<feature type="compositionally biased region" description="Low complexity" evidence="1">
    <location>
        <begin position="740"/>
        <end position="752"/>
    </location>
</feature>
<dbReference type="Pfam" id="PF08737">
    <property type="entry name" value="Rgp1"/>
    <property type="match status" value="1"/>
</dbReference>
<feature type="compositionally biased region" description="Pro residues" evidence="1">
    <location>
        <begin position="189"/>
        <end position="205"/>
    </location>
</feature>
<gene>
    <name evidence="2" type="ORF">SISSUDRAFT_1058210</name>
</gene>
<feature type="compositionally biased region" description="Low complexity" evidence="1">
    <location>
        <begin position="45"/>
        <end position="59"/>
    </location>
</feature>
<feature type="region of interest" description="Disordered" evidence="1">
    <location>
        <begin position="40"/>
        <end position="228"/>
    </location>
</feature>
<dbReference type="InterPro" id="IPR014848">
    <property type="entry name" value="Rgp1"/>
</dbReference>
<dbReference type="AlphaFoldDB" id="A0A166HI36"/>
<protein>
    <submittedName>
        <fullName evidence="2">Rgp1-domain-containing protein</fullName>
    </submittedName>
</protein>
<feature type="compositionally biased region" description="Polar residues" evidence="1">
    <location>
        <begin position="162"/>
        <end position="186"/>
    </location>
</feature>
<organism evidence="2 3">
    <name type="scientific">Sistotremastrum suecicum HHB10207 ss-3</name>
    <dbReference type="NCBI Taxonomy" id="1314776"/>
    <lineage>
        <taxon>Eukaryota</taxon>
        <taxon>Fungi</taxon>
        <taxon>Dikarya</taxon>
        <taxon>Basidiomycota</taxon>
        <taxon>Agaricomycotina</taxon>
        <taxon>Agaricomycetes</taxon>
        <taxon>Sistotremastrales</taxon>
        <taxon>Sistotremastraceae</taxon>
        <taxon>Sistotremastrum</taxon>
    </lineage>
</organism>
<dbReference type="STRING" id="1314776.A0A166HI36"/>
<feature type="region of interest" description="Disordered" evidence="1">
    <location>
        <begin position="725"/>
        <end position="790"/>
    </location>
</feature>
<evidence type="ECO:0000313" key="3">
    <source>
        <dbReference type="Proteomes" id="UP000076798"/>
    </source>
</evidence>
<accession>A0A166HI36</accession>
<proteinExistence type="predicted"/>
<feature type="compositionally biased region" description="Low complexity" evidence="1">
    <location>
        <begin position="81"/>
        <end position="92"/>
    </location>
</feature>
<feature type="region of interest" description="Disordered" evidence="1">
    <location>
        <begin position="264"/>
        <end position="302"/>
    </location>
</feature>
<evidence type="ECO:0000256" key="1">
    <source>
        <dbReference type="SAM" id="MobiDB-lite"/>
    </source>
</evidence>
<reference evidence="2 3" key="1">
    <citation type="journal article" date="2016" name="Mol. Biol. Evol.">
        <title>Comparative Genomics of Early-Diverging Mushroom-Forming Fungi Provides Insights into the Origins of Lignocellulose Decay Capabilities.</title>
        <authorList>
            <person name="Nagy L.G."/>
            <person name="Riley R."/>
            <person name="Tritt A."/>
            <person name="Adam C."/>
            <person name="Daum C."/>
            <person name="Floudas D."/>
            <person name="Sun H."/>
            <person name="Yadav J.S."/>
            <person name="Pangilinan J."/>
            <person name="Larsson K.H."/>
            <person name="Matsuura K."/>
            <person name="Barry K."/>
            <person name="Labutti K."/>
            <person name="Kuo R."/>
            <person name="Ohm R.A."/>
            <person name="Bhattacharya S.S."/>
            <person name="Shirouzu T."/>
            <person name="Yoshinaga Y."/>
            <person name="Martin F.M."/>
            <person name="Grigoriev I.V."/>
            <person name="Hibbett D.S."/>
        </authorList>
    </citation>
    <scope>NUCLEOTIDE SEQUENCE [LARGE SCALE GENOMIC DNA]</scope>
    <source>
        <strain evidence="2 3">HHB10207 ss-3</strain>
    </source>
</reference>
<dbReference type="PANTHER" id="PTHR12507">
    <property type="entry name" value="REDUCED GROWTH PHENOTYPE 1 RGP1, YEAST -RELATED"/>
    <property type="match status" value="1"/>
</dbReference>
<name>A0A166HI36_9AGAM</name>
<evidence type="ECO:0000313" key="2">
    <source>
        <dbReference type="EMBL" id="KZT42739.1"/>
    </source>
</evidence>
<dbReference type="EMBL" id="KV428011">
    <property type="protein sequence ID" value="KZT42739.1"/>
    <property type="molecule type" value="Genomic_DNA"/>
</dbReference>
<keyword evidence="3" id="KW-1185">Reference proteome</keyword>
<dbReference type="Proteomes" id="UP000076798">
    <property type="component" value="Unassembled WGS sequence"/>
</dbReference>
<sequence>MSSSSTSSTFGGIHVAIKPLQAAYFAGEPLSVQITFTNTRSAVGPPSTTRPSTQTTFIPTHKRASHSVSSAPISRPPTSPGTPKTGSPVTSTFPSSSATRKSKLERKGIIGTKTKRRTPSIDGVSFQKEQEEKPARSPARTLVDRNGSIHASHPHARKNSVVGLQSPTPTTLPNYSVSLDSISEAATPNVPPTPQIPSPAPPPIPSFQTRAVPGPQSRRSSVPGLGPPPIILTSRSTSSTYAPPGTELLLYAYAQLSGTFTLESTNPSSDNLRRKLKRGRPVGGGSMDIAAKRPTHRRAGSSSFRNSLLGGFLGSQAPSANEDIILQDENTELPTFDVPPTPLAVDLSLAAGESRSFTYTISLPDSIPPTFRGRLVKFDYHLIVGASRAQSHLDPAGIGSPGGLSSVMRVPLRIYGNVTTNRPSRPYDLLWPLEKAKGGPEKPRVTEVPSLSLHRKSVVAGLSLTSKPSGIDALVHYAASLLHAGVGPNGLDRDLSVEHVDSGMSGGLHGCREAVEILTRVSKKVSYDVMKDEIPVATLTFAKSAYRLGETLLGVLEVNEPTVMGGKVLKFSAMLEAHETLPPSLRSPIPGSNRALRRVHAEHHTDLLNCTTRLSFGLDIPSDAAPAFRILDSSADDDGTGGLEWKVRICLLVAMPDSKAKETGRRTRQREIRMLDRDGKEGLWGSSYTACTEITPLERISKDAQSNGVEAQGWISYLTSPFLGSGPQETRYHDGDVDTSSSPSQSPRPSSTSEEEEDAASSRSWVRQKWKGKGKEGELESDGLGSSKDWRRMKTEMVECEVGLQVWPGNTAFRATEVTFEV</sequence>